<feature type="region of interest" description="Disordered" evidence="1">
    <location>
        <begin position="362"/>
        <end position="381"/>
    </location>
</feature>
<feature type="region of interest" description="Disordered" evidence="1">
    <location>
        <begin position="730"/>
        <end position="777"/>
    </location>
</feature>
<reference evidence="3" key="1">
    <citation type="submission" date="2022-11" db="UniProtKB">
        <authorList>
            <consortium name="WormBaseParasite"/>
        </authorList>
    </citation>
    <scope>IDENTIFICATION</scope>
</reference>
<evidence type="ECO:0000313" key="3">
    <source>
        <dbReference type="WBParaSite" id="PDA_v2.g26997.t1"/>
    </source>
</evidence>
<feature type="compositionally biased region" description="Polar residues" evidence="1">
    <location>
        <begin position="97"/>
        <end position="116"/>
    </location>
</feature>
<feature type="region of interest" description="Disordered" evidence="1">
    <location>
        <begin position="1"/>
        <end position="149"/>
    </location>
</feature>
<feature type="compositionally biased region" description="Polar residues" evidence="1">
    <location>
        <begin position="530"/>
        <end position="539"/>
    </location>
</feature>
<evidence type="ECO:0000313" key="2">
    <source>
        <dbReference type="Proteomes" id="UP000887578"/>
    </source>
</evidence>
<feature type="compositionally biased region" description="Polar residues" evidence="1">
    <location>
        <begin position="573"/>
        <end position="585"/>
    </location>
</feature>
<feature type="compositionally biased region" description="Polar residues" evidence="1">
    <location>
        <begin position="284"/>
        <end position="305"/>
    </location>
</feature>
<feature type="compositionally biased region" description="Polar residues" evidence="1">
    <location>
        <begin position="479"/>
        <end position="488"/>
    </location>
</feature>
<feature type="region of interest" description="Disordered" evidence="1">
    <location>
        <begin position="426"/>
        <end position="456"/>
    </location>
</feature>
<feature type="compositionally biased region" description="Polar residues" evidence="1">
    <location>
        <begin position="314"/>
        <end position="336"/>
    </location>
</feature>
<feature type="compositionally biased region" description="Low complexity" evidence="1">
    <location>
        <begin position="49"/>
        <end position="60"/>
    </location>
</feature>
<feature type="compositionally biased region" description="Low complexity" evidence="1">
    <location>
        <begin position="543"/>
        <end position="557"/>
    </location>
</feature>
<feature type="compositionally biased region" description="Polar residues" evidence="1">
    <location>
        <begin position="123"/>
        <end position="148"/>
    </location>
</feature>
<feature type="compositionally biased region" description="Low complexity" evidence="1">
    <location>
        <begin position="754"/>
        <end position="768"/>
    </location>
</feature>
<dbReference type="Proteomes" id="UP000887578">
    <property type="component" value="Unplaced"/>
</dbReference>
<feature type="compositionally biased region" description="Polar residues" evidence="1">
    <location>
        <begin position="12"/>
        <end position="41"/>
    </location>
</feature>
<feature type="region of interest" description="Disordered" evidence="1">
    <location>
        <begin position="183"/>
        <end position="217"/>
    </location>
</feature>
<evidence type="ECO:0000256" key="1">
    <source>
        <dbReference type="SAM" id="MobiDB-lite"/>
    </source>
</evidence>
<feature type="region of interest" description="Disordered" evidence="1">
    <location>
        <begin position="472"/>
        <end position="587"/>
    </location>
</feature>
<sequence>MKRTMKNRRQLESSQTENDDGTSTTNVVIQLNGAAFSTLNPSESEEGTTEASAEGTTISSGEIVEALAGEGTTLASENVVENQMSATTGTSDDKTSEGQGTTISSNEVVVEGQTTAPGGEAAEQQSQETTIASSENVENQQAASTVSGDETGFKAVNNIAAESLNTTAEKGLTPIFDEAAPATEVSNNEVASTTTTSEVSTTPTTETTETTTFPPNVTQQPVHIIPMVGGELNSTMYIPGRDDLRVAPEGVETTSPAGENGQGNETSAVAGEVTTSVPAFGIHSTVQERPTTISSGESDSANSDVTDAPKLTEEGTNGAENAATDVSSTSGTLVRNDSTDLFKLPPVTPPFNSLNSTVSPNLASVESESTNEGKLPTSKGSISIDKNQVETITVPSNISESVAEAGKALTNFADALSNTAVKVEETTAASESDKTTHIDGSKNVGSKTDEGITTPGNVEIVAETTAQIESAVKDEGDTVESTTLSSDGTIAEGGKATTISDENVAEGGKKGNKGKGRGKNNKNGKEKNTDPTIASSGTEIENGDVTVSSDVTTPVPGFNNVEDTTIADDSDLTQKQPNNSDSTISEGAATVPVDNQIALNETDVTSVPSVNVVTTPASKSTDMSENQAATTIDSDANGSTVAIGTLPEISTLEGTQTTAAGNIATTKSVQLVTGGDSNESGDTTENLLEILSTTNRRVGNGLRDSAVTEPFSTVATNKVTSPVAGIQEATTQATNESPKPEAFTTPEIEGSGETFSSSATSTTDAATTPIPGPFDHHKQQLINELGKEAVGNPKEGCGESHEDYSQCTTYFKNYLGRVQIWANENNEKMEDQYGKACTLLSQVQNVTTLCCSIFVETCKGKIEF</sequence>
<feature type="compositionally biased region" description="Low complexity" evidence="1">
    <location>
        <begin position="185"/>
        <end position="217"/>
    </location>
</feature>
<dbReference type="WBParaSite" id="PDA_v2.g26997.t1">
    <property type="protein sequence ID" value="PDA_v2.g26997.t1"/>
    <property type="gene ID" value="PDA_v2.g26997"/>
</dbReference>
<organism evidence="2 3">
    <name type="scientific">Panagrolaimus davidi</name>
    <dbReference type="NCBI Taxonomy" id="227884"/>
    <lineage>
        <taxon>Eukaryota</taxon>
        <taxon>Metazoa</taxon>
        <taxon>Ecdysozoa</taxon>
        <taxon>Nematoda</taxon>
        <taxon>Chromadorea</taxon>
        <taxon>Rhabditida</taxon>
        <taxon>Tylenchina</taxon>
        <taxon>Panagrolaimomorpha</taxon>
        <taxon>Panagrolaimoidea</taxon>
        <taxon>Panagrolaimidae</taxon>
        <taxon>Panagrolaimus</taxon>
    </lineage>
</organism>
<keyword evidence="2" id="KW-1185">Reference proteome</keyword>
<feature type="compositionally biased region" description="Basic residues" evidence="1">
    <location>
        <begin position="510"/>
        <end position="522"/>
    </location>
</feature>
<name>A0A914QCG1_9BILA</name>
<dbReference type="AlphaFoldDB" id="A0A914QCG1"/>
<accession>A0A914QCG1</accession>
<proteinExistence type="predicted"/>
<feature type="region of interest" description="Disordered" evidence="1">
    <location>
        <begin position="279"/>
        <end position="337"/>
    </location>
</feature>
<feature type="compositionally biased region" description="Basic and acidic residues" evidence="1">
    <location>
        <begin position="431"/>
        <end position="440"/>
    </location>
</feature>
<protein>
    <submittedName>
        <fullName evidence="3">Uncharacterized protein</fullName>
    </submittedName>
</protein>
<feature type="compositionally biased region" description="Polar residues" evidence="1">
    <location>
        <begin position="73"/>
        <end position="90"/>
    </location>
</feature>